<dbReference type="RefSeq" id="WP_235055836.1">
    <property type="nucleotide sequence ID" value="NZ_JAKFHA010000021.1"/>
</dbReference>
<dbReference type="AlphaFoldDB" id="A0AA41Q569"/>
<evidence type="ECO:0000313" key="1">
    <source>
        <dbReference type="EMBL" id="MCF2531170.1"/>
    </source>
</evidence>
<sequence length="130" mass="14085">MHLHVGQNIPGYLPGAEPMCFSVLASAIEAYRHELRDLQGDYAELCAATTDELQNGCCECAWCDVATDVEAVLSAIADGDVAYALTHASDGEQRSWNTTFRPPEGADVCVWITAMTDALERCELAEVDIC</sequence>
<evidence type="ECO:0000313" key="2">
    <source>
        <dbReference type="Proteomes" id="UP001165378"/>
    </source>
</evidence>
<dbReference type="EMBL" id="JAKFHA010000021">
    <property type="protein sequence ID" value="MCF2531170.1"/>
    <property type="molecule type" value="Genomic_DNA"/>
</dbReference>
<dbReference type="Proteomes" id="UP001165378">
    <property type="component" value="Unassembled WGS sequence"/>
</dbReference>
<protein>
    <submittedName>
        <fullName evidence="1">Uncharacterized protein</fullName>
    </submittedName>
</protein>
<reference evidence="1" key="1">
    <citation type="submission" date="2022-01" db="EMBL/GenBank/DDBJ databases">
        <title>Genome-Based Taxonomic Classification of the Phylum Actinobacteria.</title>
        <authorList>
            <person name="Gao Y."/>
        </authorList>
    </citation>
    <scope>NUCLEOTIDE SEQUENCE</scope>
    <source>
        <strain evidence="1">KLBMP 8922</strain>
    </source>
</reference>
<organism evidence="1 2">
    <name type="scientific">Yinghuangia soli</name>
    <dbReference type="NCBI Taxonomy" id="2908204"/>
    <lineage>
        <taxon>Bacteria</taxon>
        <taxon>Bacillati</taxon>
        <taxon>Actinomycetota</taxon>
        <taxon>Actinomycetes</taxon>
        <taxon>Kitasatosporales</taxon>
        <taxon>Streptomycetaceae</taxon>
        <taxon>Yinghuangia</taxon>
    </lineage>
</organism>
<gene>
    <name evidence="1" type="ORF">LZ495_28680</name>
</gene>
<keyword evidence="2" id="KW-1185">Reference proteome</keyword>
<comment type="caution">
    <text evidence="1">The sequence shown here is derived from an EMBL/GenBank/DDBJ whole genome shotgun (WGS) entry which is preliminary data.</text>
</comment>
<name>A0AA41Q569_9ACTN</name>
<proteinExistence type="predicted"/>
<accession>A0AA41Q569</accession>